<dbReference type="CDD" id="cd06558">
    <property type="entry name" value="crotonase-like"/>
    <property type="match status" value="1"/>
</dbReference>
<dbReference type="GO" id="GO:0006635">
    <property type="term" value="P:fatty acid beta-oxidation"/>
    <property type="evidence" value="ECO:0007669"/>
    <property type="project" value="TreeGrafter"/>
</dbReference>
<evidence type="ECO:0000313" key="8">
    <source>
        <dbReference type="EMBL" id="TDE53189.1"/>
    </source>
</evidence>
<evidence type="ECO:0000256" key="2">
    <source>
        <dbReference type="ARBA" id="ARBA00012076"/>
    </source>
</evidence>
<dbReference type="FunFam" id="3.90.226.10:FF:000009">
    <property type="entry name" value="Carnitinyl-CoA dehydratase"/>
    <property type="match status" value="1"/>
</dbReference>
<reference evidence="8 9" key="1">
    <citation type="submission" date="2019-03" db="EMBL/GenBank/DDBJ databases">
        <title>Draft genome sequences of novel Actinobacteria.</title>
        <authorList>
            <person name="Sahin N."/>
            <person name="Ay H."/>
            <person name="Saygin H."/>
        </authorList>
    </citation>
    <scope>NUCLEOTIDE SEQUENCE [LARGE SCALE GENOMIC DNA]</scope>
    <source>
        <strain evidence="8 9">6K102</strain>
    </source>
</reference>
<comment type="catalytic activity">
    <reaction evidence="6">
        <text>a 4-saturated-(3S)-3-hydroxyacyl-CoA = a (3E)-enoyl-CoA + H2O</text>
        <dbReference type="Rhea" id="RHEA:20724"/>
        <dbReference type="ChEBI" id="CHEBI:15377"/>
        <dbReference type="ChEBI" id="CHEBI:58521"/>
        <dbReference type="ChEBI" id="CHEBI:137480"/>
        <dbReference type="EC" id="4.2.1.17"/>
    </reaction>
</comment>
<dbReference type="GO" id="GO:0016853">
    <property type="term" value="F:isomerase activity"/>
    <property type="evidence" value="ECO:0007669"/>
    <property type="project" value="UniProtKB-KW"/>
</dbReference>
<dbReference type="Gene3D" id="3.90.226.10">
    <property type="entry name" value="2-enoyl-CoA Hydratase, Chain A, domain 1"/>
    <property type="match status" value="1"/>
</dbReference>
<name>A0A4V2ZAS0_9ACTN</name>
<evidence type="ECO:0000256" key="7">
    <source>
        <dbReference type="RuleBase" id="RU003707"/>
    </source>
</evidence>
<gene>
    <name evidence="8" type="ORF">E1295_16940</name>
</gene>
<accession>A0A4V2ZAS0</accession>
<dbReference type="PANTHER" id="PTHR11941:SF169">
    <property type="entry name" value="(7AS)-7A-METHYL-1,5-DIOXO-2,3,5,6,7,7A-HEXAHYDRO-1H-INDENE-CARBOXYL-COA HYDROLASE"/>
    <property type="match status" value="1"/>
</dbReference>
<comment type="caution">
    <text evidence="8">The sequence shown here is derived from an EMBL/GenBank/DDBJ whole genome shotgun (WGS) entry which is preliminary data.</text>
</comment>
<evidence type="ECO:0000256" key="5">
    <source>
        <dbReference type="ARBA" id="ARBA00023709"/>
    </source>
</evidence>
<dbReference type="SUPFAM" id="SSF52096">
    <property type="entry name" value="ClpP/crotonase"/>
    <property type="match status" value="1"/>
</dbReference>
<dbReference type="PROSITE" id="PS00166">
    <property type="entry name" value="ENOYL_COA_HYDRATASE"/>
    <property type="match status" value="1"/>
</dbReference>
<evidence type="ECO:0000256" key="1">
    <source>
        <dbReference type="ARBA" id="ARBA00005254"/>
    </source>
</evidence>
<comment type="catalytic activity">
    <reaction evidence="5">
        <text>a (3S)-3-hydroxyacyl-CoA = a (2E)-enoyl-CoA + H2O</text>
        <dbReference type="Rhea" id="RHEA:16105"/>
        <dbReference type="ChEBI" id="CHEBI:15377"/>
        <dbReference type="ChEBI" id="CHEBI:57318"/>
        <dbReference type="ChEBI" id="CHEBI:58856"/>
        <dbReference type="EC" id="4.2.1.17"/>
    </reaction>
</comment>
<dbReference type="InterPro" id="IPR029045">
    <property type="entry name" value="ClpP/crotonase-like_dom_sf"/>
</dbReference>
<evidence type="ECO:0000313" key="9">
    <source>
        <dbReference type="Proteomes" id="UP000295136"/>
    </source>
</evidence>
<evidence type="ECO:0000256" key="6">
    <source>
        <dbReference type="ARBA" id="ARBA00023717"/>
    </source>
</evidence>
<organism evidence="8 9">
    <name type="scientific">Nonomuraea mesophila</name>
    <dbReference type="NCBI Taxonomy" id="2530382"/>
    <lineage>
        <taxon>Bacteria</taxon>
        <taxon>Bacillati</taxon>
        <taxon>Actinomycetota</taxon>
        <taxon>Actinomycetes</taxon>
        <taxon>Streptosporangiales</taxon>
        <taxon>Streptosporangiaceae</taxon>
        <taxon>Nonomuraea</taxon>
    </lineage>
</organism>
<dbReference type="Pfam" id="PF00378">
    <property type="entry name" value="ECH_1"/>
    <property type="match status" value="1"/>
</dbReference>
<dbReference type="InterPro" id="IPR001753">
    <property type="entry name" value="Enoyl-CoA_hydra/iso"/>
</dbReference>
<keyword evidence="4" id="KW-0456">Lyase</keyword>
<dbReference type="GO" id="GO:0004300">
    <property type="term" value="F:enoyl-CoA hydratase activity"/>
    <property type="evidence" value="ECO:0007669"/>
    <property type="project" value="UniProtKB-EC"/>
</dbReference>
<dbReference type="AlphaFoldDB" id="A0A4V2ZAS0"/>
<protein>
    <recommendedName>
        <fullName evidence="2">enoyl-CoA hydratase</fullName>
        <ecNumber evidence="2">4.2.1.17</ecNumber>
    </recommendedName>
</protein>
<evidence type="ECO:0000256" key="3">
    <source>
        <dbReference type="ARBA" id="ARBA00023098"/>
    </source>
</evidence>
<sequence length="256" mass="26743">MTAPDPAAVRIRRDGAVLVVSFDRPRKRNAINLPTVRGVRAALRAALRPQSREAEVRAVVLTGSPVFSAGADIGTYAEGDLAAIATLMDEANAMCDEIADSPVPVIAAVEGVALGGGFECVLACDLVVAAEDARFGLPEVGLGLLPGWGGTQRLTAQVGPRRAKAIVLLGEQLDAATAADLGLVTTVCAPGRALEVATTLAERLATRPVRAVAEARRVIDLAPHGRREERAALDRLFVTTEAADAIRAFVDKRGSR</sequence>
<dbReference type="RefSeq" id="WP_132631244.1">
    <property type="nucleotide sequence ID" value="NZ_SMLD01000038.1"/>
</dbReference>
<keyword evidence="9" id="KW-1185">Reference proteome</keyword>
<dbReference type="EC" id="4.2.1.17" evidence="2"/>
<keyword evidence="3" id="KW-0443">Lipid metabolism</keyword>
<comment type="similarity">
    <text evidence="1 7">Belongs to the enoyl-CoA hydratase/isomerase family.</text>
</comment>
<dbReference type="EMBL" id="SMLD01000038">
    <property type="protein sequence ID" value="TDE53189.1"/>
    <property type="molecule type" value="Genomic_DNA"/>
</dbReference>
<proteinExistence type="inferred from homology"/>
<keyword evidence="8" id="KW-0413">Isomerase</keyword>
<dbReference type="PANTHER" id="PTHR11941">
    <property type="entry name" value="ENOYL-COA HYDRATASE-RELATED"/>
    <property type="match status" value="1"/>
</dbReference>
<dbReference type="Proteomes" id="UP000295136">
    <property type="component" value="Unassembled WGS sequence"/>
</dbReference>
<dbReference type="InterPro" id="IPR018376">
    <property type="entry name" value="Enoyl-CoA_hyd/isom_CS"/>
</dbReference>
<evidence type="ECO:0000256" key="4">
    <source>
        <dbReference type="ARBA" id="ARBA00023239"/>
    </source>
</evidence>